<proteinExistence type="predicted"/>
<protein>
    <submittedName>
        <fullName evidence="1">Uncharacterized protein</fullName>
    </submittedName>
</protein>
<reference evidence="1" key="1">
    <citation type="submission" date="2021-01" db="EMBL/GenBank/DDBJ databases">
        <authorList>
            <consortium name="Genoscope - CEA"/>
            <person name="William W."/>
        </authorList>
    </citation>
    <scope>NUCLEOTIDE SEQUENCE</scope>
</reference>
<gene>
    <name evidence="1" type="ORF">POCTA_138.1.T0320003</name>
</gene>
<dbReference type="AlphaFoldDB" id="A0A8S1TXG1"/>
<accession>A0A8S1TXG1</accession>
<dbReference type="OMA" id="WVELNHR"/>
<evidence type="ECO:0000313" key="1">
    <source>
        <dbReference type="EMBL" id="CAD8156242.1"/>
    </source>
</evidence>
<evidence type="ECO:0000313" key="2">
    <source>
        <dbReference type="Proteomes" id="UP000683925"/>
    </source>
</evidence>
<keyword evidence="2" id="KW-1185">Reference proteome</keyword>
<name>A0A8S1TXG1_PAROT</name>
<dbReference type="PANTHER" id="PTHR33706">
    <property type="entry name" value="MORN VARIANT REPEAT PROTEIN"/>
    <property type="match status" value="1"/>
</dbReference>
<dbReference type="PANTHER" id="PTHR33706:SF1">
    <property type="entry name" value="TPR REPEAT PROTEIN"/>
    <property type="match status" value="1"/>
</dbReference>
<dbReference type="Proteomes" id="UP000683925">
    <property type="component" value="Unassembled WGS sequence"/>
</dbReference>
<comment type="caution">
    <text evidence="1">The sequence shown here is derived from an EMBL/GenBank/DDBJ whole genome shotgun (WGS) entry which is preliminary data.</text>
</comment>
<sequence>MNCPYHPSNEISTICIANHNCQRKYCPECQYEHGGEINQYLPIELFSKKLKKKSQAYNLDNDQEQVKQHREFKILFANTQTNLKKVFHDVNQSIQGINEAIKKQAQVYLNLINTQFSLSESSYSDLDLMVKILERNGLDKWRFSKQYYYNLFEQLKSALKFEIEKFIRMINSLFSDILQVEQIKKQEGLKQQGEILIKTNFDIHYSAQRQIKYIYQGETLWIFNQYDILQQPQILKNLEQIKNLKWIGEVGKNMKKIGFWSSQWKGESSEGCGGEYTLDGNKRGKWKEMIKNYYDNSKVYEVGEYVNEFRSGIWKYIYNNQEIGGGEYIQSGQKNGQWIELSEEFSNKSQVTYNGEYKNDKKVGRWNTVAFGIQIGGGSYDEEGIEIKNGTWIELNTKFLEYSQIYYFGDYKNGQKVGKWSTWWNMANENKEIGGGSYDQGNNGMKMGKWIELSEDFQYLSQIIYQGEYLKGKKTGRWDILYRMITNENFTLIGGGLFDERGYGIKIGKWIEVNEGFGLNCVVTYNGEYENGKKVGRWSTIRDGLEIGGGSYDEKEKETKIGQWIELNDGFWEQSQVFYEGEYKNNKKVGKWEIFLNFEGAQKQIGYGSYDKEGIKIGKWVELNHRFQNCFQIFHVGHYKNGRKIGRWDIASLKMIKNYYDNSKVYEVGEYVNEFRSGIWKYIYNNQEIGGGEYIQSGQKNGQWIELSEEFSNKSQVTYNGEYKNDKKVGRWNTVAFGIQIGGGSYDEEGIEIKNGTWIELNTKFLEYSQIYYFGDYKNGQKVGKWSTWWNMANENKEIGGGSYDQGNNGMKMGKWIELSEDFQYLSQIIYQGEYLKGKKTGRWDILYRMITNENFTLIGGGLFDERGYGIKIGKWIEVNEGFGLNCVVTYNGEYENGKKVGRWSTIRDGLEIGGGSYDEKEKETKIGQWIELNDGFWEQSQVFYEGEYKNNKKVGKWEIFLNFEGAQKQIGYGSYDKEGIKIGKWVELNHRFQNCFQIFHVGHYKNGRKIGRWDIASLSQLIGGGTYDEQSDCAKVGEWIELSDEFQNSLKVLYNGQYNKGSKVGKWDISVCGKQIGGGNYEENGDGNKIGEWVELSKGFSSLQQVIYKGEYKNSKKIGRWNILYTKMFENQFKEIGGGSYDDNLKIGNWIELIDGFGLNGLVTLNGYYNNGKKVGNWMAFDCFKNEKLGDKFY</sequence>
<dbReference type="EMBL" id="CAJJDP010000032">
    <property type="protein sequence ID" value="CAD8156242.1"/>
    <property type="molecule type" value="Genomic_DNA"/>
</dbReference>
<organism evidence="1 2">
    <name type="scientific">Paramecium octaurelia</name>
    <dbReference type="NCBI Taxonomy" id="43137"/>
    <lineage>
        <taxon>Eukaryota</taxon>
        <taxon>Sar</taxon>
        <taxon>Alveolata</taxon>
        <taxon>Ciliophora</taxon>
        <taxon>Intramacronucleata</taxon>
        <taxon>Oligohymenophorea</taxon>
        <taxon>Peniculida</taxon>
        <taxon>Parameciidae</taxon>
        <taxon>Paramecium</taxon>
    </lineage>
</organism>
<dbReference type="OrthoDB" id="298777at2759"/>